<dbReference type="AlphaFoldDB" id="A0A3M7RKV1"/>
<dbReference type="GO" id="GO:0005783">
    <property type="term" value="C:endoplasmic reticulum"/>
    <property type="evidence" value="ECO:0007669"/>
    <property type="project" value="TreeGrafter"/>
</dbReference>
<dbReference type="Pfam" id="PF15733">
    <property type="entry name" value="DUF4682"/>
    <property type="match status" value="1"/>
</dbReference>
<name>A0A3M7RKV1_BRAPC</name>
<evidence type="ECO:0000313" key="4">
    <source>
        <dbReference type="Proteomes" id="UP000276133"/>
    </source>
</evidence>
<keyword evidence="4" id="KW-1185">Reference proteome</keyword>
<organism evidence="3 4">
    <name type="scientific">Brachionus plicatilis</name>
    <name type="common">Marine rotifer</name>
    <name type="synonym">Brachionus muelleri</name>
    <dbReference type="NCBI Taxonomy" id="10195"/>
    <lineage>
        <taxon>Eukaryota</taxon>
        <taxon>Metazoa</taxon>
        <taxon>Spiralia</taxon>
        <taxon>Gnathifera</taxon>
        <taxon>Rotifera</taxon>
        <taxon>Eurotatoria</taxon>
        <taxon>Monogononta</taxon>
        <taxon>Pseudotrocha</taxon>
        <taxon>Ploima</taxon>
        <taxon>Brachionidae</taxon>
        <taxon>Brachionus</taxon>
    </lineage>
</organism>
<accession>A0A3M7RKV1</accession>
<evidence type="ECO:0000259" key="2">
    <source>
        <dbReference type="PROSITE" id="PS50086"/>
    </source>
</evidence>
<feature type="domain" description="Rab-GAP TBC" evidence="2">
    <location>
        <begin position="30"/>
        <end position="251"/>
    </location>
</feature>
<sequence>MKFTLNPAPGEAGFVQWKDAMQALVRLPGGVPLEFRKSIWLNLSKKYIQDVGIDWSRTRRAAFNDRSNPDDDDLGIQIVKDLHRTGCSAFSGHENEQDRALLKRVLLAYARYNKSVGYCQGFNIMAALILEIVERREEDALMCMIYLVDHILPEGYFTNSMHTLAVDMTVFRELLKQKLPKLYIHLNQLQFNSMTNTKLTTKTKKKLPSQMNTYEPPLTNVFTMQWFLTLFATCLPKNVLLRVWDCIFLFGSEVLFRTSLSIWDKLSVSIMKATSADSFYSMMSILSVRLFDQNVMEENQLIDKMFSYGAFPLDGLSDLREKFTFNINPFQSLKKDNDQLVKLGDQQTQLDLRLRSGDQDEQEIDDLAKMISCFALLMPGRAVTSPHHKDIMIEAVAAANTFGSKKKDELSLVTPGAISFISQMYNPKPLSEQLTMDLNELKKQYKKLKERQKQAQIIIQSASDQHKLKQRSREPHFSLQPPTIVNHLLIKPTDMSKNTLKTPVHLNSDLNVLNEKLKEKINESKSLVESILHLDEQRRKSREYFSDDDSSDDQDEVIEGEKKSSLLELASRTEGDKSGGLSTSGMSAGVLLNDDKHRKLSRESSKSVNSAIMENLVKEESRNLTPVNPFPTRHLNSNVAKNGHRLGLYK</sequence>
<dbReference type="OrthoDB" id="289721at2759"/>
<feature type="coiled-coil region" evidence="1">
    <location>
        <begin position="431"/>
        <end position="465"/>
    </location>
</feature>
<proteinExistence type="predicted"/>
<gene>
    <name evidence="3" type="ORF">BpHYR1_047919</name>
</gene>
<dbReference type="SMART" id="SM00164">
    <property type="entry name" value="TBC"/>
    <property type="match status" value="1"/>
</dbReference>
<dbReference type="InterPro" id="IPR000195">
    <property type="entry name" value="Rab-GAP-TBC_dom"/>
</dbReference>
<dbReference type="InterPro" id="IPR032738">
    <property type="entry name" value="Tbc1d30_C"/>
</dbReference>
<dbReference type="Pfam" id="PF00566">
    <property type="entry name" value="RabGAP-TBC"/>
    <property type="match status" value="1"/>
</dbReference>
<evidence type="ECO:0000256" key="1">
    <source>
        <dbReference type="SAM" id="Coils"/>
    </source>
</evidence>
<dbReference type="STRING" id="10195.A0A3M7RKV1"/>
<dbReference type="PROSITE" id="PS50086">
    <property type="entry name" value="TBC_RABGAP"/>
    <property type="match status" value="1"/>
</dbReference>
<dbReference type="EMBL" id="REGN01003158">
    <property type="protein sequence ID" value="RNA24186.1"/>
    <property type="molecule type" value="Genomic_DNA"/>
</dbReference>
<comment type="caution">
    <text evidence="3">The sequence shown here is derived from an EMBL/GenBank/DDBJ whole genome shotgun (WGS) entry which is preliminary data.</text>
</comment>
<dbReference type="InterPro" id="IPR035969">
    <property type="entry name" value="Rab-GAP_TBC_sf"/>
</dbReference>
<dbReference type="PANTHER" id="PTHR13399">
    <property type="entry name" value="TRANSLOCON-ASSOCIATED PROTEIN TRAP , GAMMA SUBUNIT"/>
    <property type="match status" value="1"/>
</dbReference>
<dbReference type="FunFam" id="1.10.8.270:FF:000009">
    <property type="entry name" value="TBC1 domain family member 30"/>
    <property type="match status" value="1"/>
</dbReference>
<dbReference type="PANTHER" id="PTHR13399:SF4">
    <property type="entry name" value="TBC1 DOMAIN FAMILY MEMBER 30"/>
    <property type="match status" value="1"/>
</dbReference>
<dbReference type="Gene3D" id="1.10.472.80">
    <property type="entry name" value="Ypt/Rab-GAP domain of gyp1p, domain 3"/>
    <property type="match status" value="1"/>
</dbReference>
<reference evidence="3 4" key="1">
    <citation type="journal article" date="2018" name="Sci. Rep.">
        <title>Genomic signatures of local adaptation to the degree of environmental predictability in rotifers.</title>
        <authorList>
            <person name="Franch-Gras L."/>
            <person name="Hahn C."/>
            <person name="Garcia-Roger E.M."/>
            <person name="Carmona M.J."/>
            <person name="Serra M."/>
            <person name="Gomez A."/>
        </authorList>
    </citation>
    <scope>NUCLEOTIDE SEQUENCE [LARGE SCALE GENOMIC DNA]</scope>
    <source>
        <strain evidence="3">HYR1</strain>
    </source>
</reference>
<keyword evidence="1" id="KW-0175">Coiled coil</keyword>
<protein>
    <submittedName>
        <fullName evidence="3">TBC1 domain family member</fullName>
    </submittedName>
</protein>
<dbReference type="SUPFAM" id="SSF47923">
    <property type="entry name" value="Ypt/Rab-GAP domain of gyp1p"/>
    <property type="match status" value="2"/>
</dbReference>
<dbReference type="Proteomes" id="UP000276133">
    <property type="component" value="Unassembled WGS sequence"/>
</dbReference>
<evidence type="ECO:0000313" key="3">
    <source>
        <dbReference type="EMBL" id="RNA24186.1"/>
    </source>
</evidence>
<dbReference type="Gene3D" id="1.10.8.270">
    <property type="entry name" value="putative rabgap domain of human tbc1 domain family member 14 like domains"/>
    <property type="match status" value="1"/>
</dbReference>